<gene>
    <name evidence="3" type="ORF">LR394_35920</name>
</gene>
<dbReference type="Pfam" id="PF03807">
    <property type="entry name" value="F420_oxidored"/>
    <property type="match status" value="1"/>
</dbReference>
<dbReference type="SUPFAM" id="SSF51735">
    <property type="entry name" value="NAD(P)-binding Rossmann-fold domains"/>
    <property type="match status" value="1"/>
</dbReference>
<reference evidence="3" key="1">
    <citation type="submission" date="2021-11" db="EMBL/GenBank/DDBJ databases">
        <title>Streptomyces corallinus and Kineosporia corallina sp. nov., two new coral-derived marine actinobacteria.</title>
        <authorList>
            <person name="Buangrab K."/>
            <person name="Sutthacheep M."/>
            <person name="Yeemin T."/>
            <person name="Harunari E."/>
            <person name="Igarashi Y."/>
            <person name="Sripreechasak P."/>
            <person name="Kanchanasin P."/>
            <person name="Tanasupawat S."/>
            <person name="Phongsopitanun W."/>
        </authorList>
    </citation>
    <scope>NUCLEOTIDE SEQUENCE</scope>
    <source>
        <strain evidence="3">JCM 31032</strain>
    </source>
</reference>
<feature type="domain" description="Pyrroline-5-carboxylate reductase catalytic N-terminal" evidence="2">
    <location>
        <begin position="2"/>
        <end position="91"/>
    </location>
</feature>
<dbReference type="AlphaFoldDB" id="A0A9X1SXY5"/>
<sequence length="204" mass="20483">MRIGILGTGTLAAALAAVWVRAGHDVTVGGRDRAKADALAASLGARATSLEQAVAGQEVVLLAVTWDAVKDVLAAVQCDLDGKVLIDPTNPVAHGEGVVLVEPGRSAAQEIAELAPGAQVVKAFTLFPASEWGTGSQVTVALCGDSAPATDVVGALIADAGGVPAHLGPLSRARQLEEVAGFVIGLAFSGLDPRNAVPHVPARP</sequence>
<keyword evidence="4" id="KW-1185">Reference proteome</keyword>
<dbReference type="InterPro" id="IPR036291">
    <property type="entry name" value="NAD(P)-bd_dom_sf"/>
</dbReference>
<evidence type="ECO:0000256" key="1">
    <source>
        <dbReference type="ARBA" id="ARBA00023002"/>
    </source>
</evidence>
<dbReference type="PANTHER" id="PTHR14239:SF10">
    <property type="entry name" value="REDUCTASE"/>
    <property type="match status" value="1"/>
</dbReference>
<keyword evidence="1" id="KW-0560">Oxidoreductase</keyword>
<organism evidence="3 4">
    <name type="scientific">Kineosporia babensis</name>
    <dbReference type="NCBI Taxonomy" id="499548"/>
    <lineage>
        <taxon>Bacteria</taxon>
        <taxon>Bacillati</taxon>
        <taxon>Actinomycetota</taxon>
        <taxon>Actinomycetes</taxon>
        <taxon>Kineosporiales</taxon>
        <taxon>Kineosporiaceae</taxon>
        <taxon>Kineosporia</taxon>
    </lineage>
</organism>
<dbReference type="Gene3D" id="3.40.50.720">
    <property type="entry name" value="NAD(P)-binding Rossmann-like Domain"/>
    <property type="match status" value="1"/>
</dbReference>
<accession>A0A9X1SXY5</accession>
<comment type="caution">
    <text evidence="3">The sequence shown here is derived from an EMBL/GenBank/DDBJ whole genome shotgun (WGS) entry which is preliminary data.</text>
</comment>
<name>A0A9X1SXY5_9ACTN</name>
<evidence type="ECO:0000313" key="3">
    <source>
        <dbReference type="EMBL" id="MCD5316299.1"/>
    </source>
</evidence>
<protein>
    <submittedName>
        <fullName evidence="3">NAD(P)-binding domain-containing protein</fullName>
    </submittedName>
</protein>
<dbReference type="PANTHER" id="PTHR14239">
    <property type="entry name" value="DUDULIN-RELATED"/>
    <property type="match status" value="1"/>
</dbReference>
<dbReference type="RefSeq" id="WP_231449151.1">
    <property type="nucleotide sequence ID" value="NZ_JAJOMB010000028.1"/>
</dbReference>
<evidence type="ECO:0000259" key="2">
    <source>
        <dbReference type="Pfam" id="PF03807"/>
    </source>
</evidence>
<dbReference type="InterPro" id="IPR028939">
    <property type="entry name" value="P5C_Rdtase_cat_N"/>
</dbReference>
<dbReference type="InterPro" id="IPR051267">
    <property type="entry name" value="STEAP_metalloreductase"/>
</dbReference>
<evidence type="ECO:0000313" key="4">
    <source>
        <dbReference type="Proteomes" id="UP001138997"/>
    </source>
</evidence>
<dbReference type="EMBL" id="JAJOMB010000028">
    <property type="protein sequence ID" value="MCD5316299.1"/>
    <property type="molecule type" value="Genomic_DNA"/>
</dbReference>
<dbReference type="Proteomes" id="UP001138997">
    <property type="component" value="Unassembled WGS sequence"/>
</dbReference>
<dbReference type="GO" id="GO:0016491">
    <property type="term" value="F:oxidoreductase activity"/>
    <property type="evidence" value="ECO:0007669"/>
    <property type="project" value="UniProtKB-KW"/>
</dbReference>
<proteinExistence type="predicted"/>